<keyword evidence="2" id="KW-1185">Reference proteome</keyword>
<dbReference type="Proteomes" id="UP001596147">
    <property type="component" value="Unassembled WGS sequence"/>
</dbReference>
<accession>A0ABW0LJ72</accession>
<evidence type="ECO:0000313" key="1">
    <source>
        <dbReference type="EMBL" id="MFC5464962.1"/>
    </source>
</evidence>
<name>A0ABW0LJ72_9BACI</name>
<protein>
    <submittedName>
        <fullName evidence="1">Uncharacterized protein</fullName>
    </submittedName>
</protein>
<evidence type="ECO:0000313" key="2">
    <source>
        <dbReference type="Proteomes" id="UP001596147"/>
    </source>
</evidence>
<dbReference type="SUPFAM" id="SSF161266">
    <property type="entry name" value="Gam-like"/>
    <property type="match status" value="1"/>
</dbReference>
<gene>
    <name evidence="1" type="ORF">ACFPM4_09375</name>
</gene>
<sequence>MKEAYQDSVTVNERDLQRYFELNMQKKEIEKEMNQLKSFFHQFLDSEIGELEKGELERGNFKLQRQIRSAILYDEASTVQLLEELRLEDCIILEKKPDIEKLEAAFKLGIAEESAFQQCRQTKNTKAITVKKIGR</sequence>
<reference evidence="2" key="1">
    <citation type="journal article" date="2019" name="Int. J. Syst. Evol. Microbiol.">
        <title>The Global Catalogue of Microorganisms (GCM) 10K type strain sequencing project: providing services to taxonomists for standard genome sequencing and annotation.</title>
        <authorList>
            <consortium name="The Broad Institute Genomics Platform"/>
            <consortium name="The Broad Institute Genome Sequencing Center for Infectious Disease"/>
            <person name="Wu L."/>
            <person name="Ma J."/>
        </authorList>
    </citation>
    <scope>NUCLEOTIDE SEQUENCE [LARGE SCALE GENOMIC DNA]</scope>
    <source>
        <strain evidence="2">CGMCC 1.12237</strain>
    </source>
</reference>
<organism evidence="1 2">
    <name type="scientific">Lederbergia graminis</name>
    <dbReference type="NCBI Taxonomy" id="735518"/>
    <lineage>
        <taxon>Bacteria</taxon>
        <taxon>Bacillati</taxon>
        <taxon>Bacillota</taxon>
        <taxon>Bacilli</taxon>
        <taxon>Bacillales</taxon>
        <taxon>Bacillaceae</taxon>
        <taxon>Lederbergia</taxon>
    </lineage>
</organism>
<dbReference type="RefSeq" id="WP_382350606.1">
    <property type="nucleotide sequence ID" value="NZ_JBHSMC010000013.1"/>
</dbReference>
<proteinExistence type="predicted"/>
<dbReference type="EMBL" id="JBHSMC010000013">
    <property type="protein sequence ID" value="MFC5464962.1"/>
    <property type="molecule type" value="Genomic_DNA"/>
</dbReference>
<comment type="caution">
    <text evidence="1">The sequence shown here is derived from an EMBL/GenBank/DDBJ whole genome shotgun (WGS) entry which is preliminary data.</text>
</comment>